<feature type="compositionally biased region" description="Polar residues" evidence="1">
    <location>
        <begin position="1"/>
        <end position="16"/>
    </location>
</feature>
<dbReference type="EMBL" id="JAERRI010000015">
    <property type="protein sequence ID" value="MBL1092782.1"/>
    <property type="molecule type" value="Genomic_DNA"/>
</dbReference>
<dbReference type="RefSeq" id="WP_030414186.1">
    <property type="nucleotide sequence ID" value="NZ_JAERRI010000015.1"/>
</dbReference>
<name>A0ABS1MYC8_9ACTN</name>
<reference evidence="2 3" key="1">
    <citation type="submission" date="2021-01" db="EMBL/GenBank/DDBJ databases">
        <title>WGS of actinomycetes isolated from Thailand.</title>
        <authorList>
            <person name="Thawai C."/>
        </authorList>
    </citation>
    <scope>NUCLEOTIDE SEQUENCE [LARGE SCALE GENOMIC DNA]</scope>
    <source>
        <strain evidence="2 3">CH9-7</strain>
    </source>
</reference>
<proteinExistence type="predicted"/>
<protein>
    <submittedName>
        <fullName evidence="2">Uncharacterized protein</fullName>
    </submittedName>
</protein>
<evidence type="ECO:0000256" key="1">
    <source>
        <dbReference type="SAM" id="MobiDB-lite"/>
    </source>
</evidence>
<gene>
    <name evidence="2" type="ORF">JK360_25980</name>
</gene>
<evidence type="ECO:0000313" key="2">
    <source>
        <dbReference type="EMBL" id="MBL1092782.1"/>
    </source>
</evidence>
<keyword evidence="3" id="KW-1185">Reference proteome</keyword>
<organism evidence="2 3">
    <name type="scientific">Streptomyces siderophoricus</name>
    <dbReference type="NCBI Taxonomy" id="2802281"/>
    <lineage>
        <taxon>Bacteria</taxon>
        <taxon>Bacillati</taxon>
        <taxon>Actinomycetota</taxon>
        <taxon>Actinomycetes</taxon>
        <taxon>Kitasatosporales</taxon>
        <taxon>Streptomycetaceae</taxon>
        <taxon>Streptomyces</taxon>
    </lineage>
</organism>
<accession>A0ABS1MYC8</accession>
<feature type="compositionally biased region" description="Basic and acidic residues" evidence="1">
    <location>
        <begin position="30"/>
        <end position="42"/>
    </location>
</feature>
<feature type="region of interest" description="Disordered" evidence="1">
    <location>
        <begin position="1"/>
        <end position="64"/>
    </location>
</feature>
<sequence>MASPTYQPRVNTSSDGWRNPPLSAGISGGDGRRLSHQPRPEEEQNGPTGPKPRPGYGLRGPRRSPHVLTAESLAALTLPVGDDGVIIGIDPQNQPAVLSLLRPTPLEVVLVGSMWMAQVLALRTVATGARVAVETARPPAWGQMAQSAGGGQQCVSVHDVRQIAPQGPSVSSPVLVVRDMGARPPRNQLAPSPWQSVLTVLPFLGPRSPQMLSRADLVGLQRLSPEEAEVVTRIMRLPEQVGAVLPTLSDNAMLWCRRDGGHQFVMTQPTEAETNLLGGPRRMD</sequence>
<comment type="caution">
    <text evidence="2">The sequence shown here is derived from an EMBL/GenBank/DDBJ whole genome shotgun (WGS) entry which is preliminary data.</text>
</comment>
<evidence type="ECO:0000313" key="3">
    <source>
        <dbReference type="Proteomes" id="UP000629371"/>
    </source>
</evidence>
<dbReference type="Proteomes" id="UP000629371">
    <property type="component" value="Unassembled WGS sequence"/>
</dbReference>